<protein>
    <submittedName>
        <fullName evidence="1">Uncharacterized protein</fullName>
    </submittedName>
</protein>
<sequence length="214" mass="22255">MRSSSCVADKVAVGVLHGGELGEVGGAVELVGGDEVIWRIPVICYAGIESVTSIAPVTVTGVGRRRRVGTLVDANVSVRSVTTIAVIIPISDVPNQITRADIAASTDLQPGVRHTTVSVGFREHMTDENSDTFATRIALKNHGPTVAVVELGFLDDASTGSVNRSTDHVSTRRTVGSEVIVAVATTPVVVAVGDPAIERPLEVRRDVVGAGRSS</sequence>
<reference evidence="1 2" key="1">
    <citation type="journal article" date="2016" name="Nat. Commun.">
        <title>Thousands of microbial genomes shed light on interconnected biogeochemical processes in an aquifer system.</title>
        <authorList>
            <person name="Anantharaman K."/>
            <person name="Brown C.T."/>
            <person name="Hug L.A."/>
            <person name="Sharon I."/>
            <person name="Castelle C.J."/>
            <person name="Probst A.J."/>
            <person name="Thomas B.C."/>
            <person name="Singh A."/>
            <person name="Wilkins M.J."/>
            <person name="Karaoz U."/>
            <person name="Brodie E.L."/>
            <person name="Williams K.H."/>
            <person name="Hubbard S.S."/>
            <person name="Banfield J.F."/>
        </authorList>
    </citation>
    <scope>NUCLEOTIDE SEQUENCE [LARGE SCALE GENOMIC DNA]</scope>
</reference>
<gene>
    <name evidence="1" type="ORF">A3B74_01285</name>
</gene>
<proteinExistence type="predicted"/>
<dbReference type="EMBL" id="MHKB01000016">
    <property type="protein sequence ID" value="OGY78374.1"/>
    <property type="molecule type" value="Genomic_DNA"/>
</dbReference>
<name>A0A1G2AN90_9BACT</name>
<dbReference type="AlphaFoldDB" id="A0A1G2AN90"/>
<accession>A0A1G2AN90</accession>
<evidence type="ECO:0000313" key="2">
    <source>
        <dbReference type="Proteomes" id="UP000177165"/>
    </source>
</evidence>
<dbReference type="Proteomes" id="UP000177165">
    <property type="component" value="Unassembled WGS sequence"/>
</dbReference>
<comment type="caution">
    <text evidence="1">The sequence shown here is derived from an EMBL/GenBank/DDBJ whole genome shotgun (WGS) entry which is preliminary data.</text>
</comment>
<evidence type="ECO:0000313" key="1">
    <source>
        <dbReference type="EMBL" id="OGY78374.1"/>
    </source>
</evidence>
<organism evidence="1 2">
    <name type="scientific">Candidatus Kerfeldbacteria bacterium RIFCSPHIGHO2_02_FULL_42_14</name>
    <dbReference type="NCBI Taxonomy" id="1798540"/>
    <lineage>
        <taxon>Bacteria</taxon>
        <taxon>Candidatus Kerfeldiibacteriota</taxon>
    </lineage>
</organism>